<dbReference type="PROSITE" id="PS50109">
    <property type="entry name" value="HIS_KIN"/>
    <property type="match status" value="1"/>
</dbReference>
<dbReference type="PANTHER" id="PTHR43065:SF46">
    <property type="entry name" value="C4-DICARBOXYLATE TRANSPORT SENSOR PROTEIN DCTB"/>
    <property type="match status" value="1"/>
</dbReference>
<dbReference type="InterPro" id="IPR003594">
    <property type="entry name" value="HATPase_dom"/>
</dbReference>
<proteinExistence type="predicted"/>
<evidence type="ECO:0000313" key="10">
    <source>
        <dbReference type="Proteomes" id="UP000441389"/>
    </source>
</evidence>
<dbReference type="EC" id="2.7.13.3" evidence="2"/>
<accession>A0A6I4IXZ4</accession>
<sequence>MTTIGEAKGAWAETATDGNIHTPGIVHDLGNMMQVLGSALGLLQRHPAIAANSEPQALLSGAIFALERVRSLARQLGPQPRINIDQVQVGTCILEIEQVLRMAVPPRISLSVEVEPDLPVLLCNRHCLENVLLNLIRNACDAVEGSGRIVVSARLERRTQRVLVEVADNGTGMSAEVLERAAAPYFTTKASGTGLGLAMAKRFTSALQGDLTIMSARGEGTTVSLALSAAGTVRAF</sequence>
<evidence type="ECO:0000259" key="8">
    <source>
        <dbReference type="PROSITE" id="PS50109"/>
    </source>
</evidence>
<dbReference type="AlphaFoldDB" id="A0A6I4IXZ4"/>
<evidence type="ECO:0000256" key="7">
    <source>
        <dbReference type="ARBA" id="ARBA00023012"/>
    </source>
</evidence>
<evidence type="ECO:0000256" key="1">
    <source>
        <dbReference type="ARBA" id="ARBA00000085"/>
    </source>
</evidence>
<keyword evidence="7" id="KW-0902">Two-component regulatory system</keyword>
<keyword evidence="4" id="KW-0547">Nucleotide-binding</keyword>
<evidence type="ECO:0000256" key="3">
    <source>
        <dbReference type="ARBA" id="ARBA00022679"/>
    </source>
</evidence>
<feature type="domain" description="Histidine kinase" evidence="8">
    <location>
        <begin position="24"/>
        <end position="231"/>
    </location>
</feature>
<dbReference type="InterPro" id="IPR004358">
    <property type="entry name" value="Sig_transdc_His_kin-like_C"/>
</dbReference>
<dbReference type="Pfam" id="PF02518">
    <property type="entry name" value="HATPase_c"/>
    <property type="match status" value="1"/>
</dbReference>
<dbReference type="InterPro" id="IPR005467">
    <property type="entry name" value="His_kinase_dom"/>
</dbReference>
<dbReference type="PRINTS" id="PR00344">
    <property type="entry name" value="BCTRLSENSOR"/>
</dbReference>
<keyword evidence="3" id="KW-0808">Transferase</keyword>
<comment type="caution">
    <text evidence="9">The sequence shown here is derived from an EMBL/GenBank/DDBJ whole genome shotgun (WGS) entry which is preliminary data.</text>
</comment>
<comment type="catalytic activity">
    <reaction evidence="1">
        <text>ATP + protein L-histidine = ADP + protein N-phospho-L-histidine.</text>
        <dbReference type="EC" id="2.7.13.3"/>
    </reaction>
</comment>
<name>A0A6I4IXZ4_9SPHN</name>
<evidence type="ECO:0000256" key="6">
    <source>
        <dbReference type="ARBA" id="ARBA00022840"/>
    </source>
</evidence>
<dbReference type="GO" id="GO:0004673">
    <property type="term" value="F:protein histidine kinase activity"/>
    <property type="evidence" value="ECO:0007669"/>
    <property type="project" value="UniProtKB-EC"/>
</dbReference>
<dbReference type="InterPro" id="IPR036890">
    <property type="entry name" value="HATPase_C_sf"/>
</dbReference>
<gene>
    <name evidence="9" type="ORF">GON01_02650</name>
</gene>
<evidence type="ECO:0000256" key="2">
    <source>
        <dbReference type="ARBA" id="ARBA00012438"/>
    </source>
</evidence>
<evidence type="ECO:0000313" key="9">
    <source>
        <dbReference type="EMBL" id="MVO76838.1"/>
    </source>
</evidence>
<dbReference type="SUPFAM" id="SSF55874">
    <property type="entry name" value="ATPase domain of HSP90 chaperone/DNA topoisomerase II/histidine kinase"/>
    <property type="match status" value="1"/>
</dbReference>
<dbReference type="GO" id="GO:0000160">
    <property type="term" value="P:phosphorelay signal transduction system"/>
    <property type="evidence" value="ECO:0007669"/>
    <property type="project" value="UniProtKB-KW"/>
</dbReference>
<dbReference type="GO" id="GO:0005524">
    <property type="term" value="F:ATP binding"/>
    <property type="evidence" value="ECO:0007669"/>
    <property type="project" value="UniProtKB-KW"/>
</dbReference>
<evidence type="ECO:0000256" key="4">
    <source>
        <dbReference type="ARBA" id="ARBA00022741"/>
    </source>
</evidence>
<dbReference type="EMBL" id="WQMS01000002">
    <property type="protein sequence ID" value="MVO76838.1"/>
    <property type="molecule type" value="Genomic_DNA"/>
</dbReference>
<dbReference type="Gene3D" id="3.30.565.10">
    <property type="entry name" value="Histidine kinase-like ATPase, C-terminal domain"/>
    <property type="match status" value="1"/>
</dbReference>
<dbReference type="RefSeq" id="WP_157025789.1">
    <property type="nucleotide sequence ID" value="NZ_WQMS01000002.1"/>
</dbReference>
<reference evidence="9 10" key="1">
    <citation type="submission" date="2019-12" db="EMBL/GenBank/DDBJ databases">
        <authorList>
            <person name="Huq M.A."/>
        </authorList>
    </citation>
    <scope>NUCLEOTIDE SEQUENCE [LARGE SCALE GENOMIC DNA]</scope>
    <source>
        <strain evidence="9 10">MAH-20</strain>
    </source>
</reference>
<keyword evidence="6 9" id="KW-0067">ATP-binding</keyword>
<protein>
    <recommendedName>
        <fullName evidence="2">histidine kinase</fullName>
        <ecNumber evidence="2">2.7.13.3</ecNumber>
    </recommendedName>
</protein>
<organism evidence="9 10">
    <name type="scientific">Sphingomonas horti</name>
    <dbReference type="NCBI Taxonomy" id="2682842"/>
    <lineage>
        <taxon>Bacteria</taxon>
        <taxon>Pseudomonadati</taxon>
        <taxon>Pseudomonadota</taxon>
        <taxon>Alphaproteobacteria</taxon>
        <taxon>Sphingomonadales</taxon>
        <taxon>Sphingomonadaceae</taxon>
        <taxon>Sphingomonas</taxon>
    </lineage>
</organism>
<keyword evidence="5" id="KW-0418">Kinase</keyword>
<dbReference type="Proteomes" id="UP000441389">
    <property type="component" value="Unassembled WGS sequence"/>
</dbReference>
<dbReference type="SMART" id="SM00387">
    <property type="entry name" value="HATPase_c"/>
    <property type="match status" value="1"/>
</dbReference>
<dbReference type="PANTHER" id="PTHR43065">
    <property type="entry name" value="SENSOR HISTIDINE KINASE"/>
    <property type="match status" value="1"/>
</dbReference>
<evidence type="ECO:0000256" key="5">
    <source>
        <dbReference type="ARBA" id="ARBA00022777"/>
    </source>
</evidence>
<keyword evidence="10" id="KW-1185">Reference proteome</keyword>